<reference evidence="7" key="2">
    <citation type="submission" date="2023-04" db="EMBL/GenBank/DDBJ databases">
        <authorList>
            <person name="Beletskiy A.V."/>
            <person name="Mardanov A.V."/>
            <person name="Ravin N.V."/>
        </authorList>
    </citation>
    <scope>NUCLEOTIDE SEQUENCE</scope>
    <source>
        <strain evidence="7">GKL-01</strain>
    </source>
</reference>
<comment type="similarity">
    <text evidence="1">Belongs to the bacterial solute-binding protein 9 family.</text>
</comment>
<sequence length="303" mass="33067">MQRILAILLGVCLVVCQACNSTEQATAEKPVIISTIKPIQALVYAVAGGEYSAFNLKQLLPDGASPHHYALKPSDRQALDSAKVIFQIDSGFETFLVQPLQNLGKGTTLISLSQAAGIQHLKLRAGHAHEGHVDEDLHLWLNPQNAIAMTRQIAQQLSSVDPAHKAQYQANAAQLIQRIHASDQAIAQQLAPLKQRPYLSFHDAWQHFDTHYQLSYAGSVSLDVSRLPGAKHVQDVRHIIESQQAVCLFQEPQFSPALVKTLADGTGIKIGQLDPLGVNLALTPTTYVDLLQNAATQFVECLK</sequence>
<dbReference type="InterPro" id="IPR006127">
    <property type="entry name" value="ZnuA-like"/>
</dbReference>
<evidence type="ECO:0000256" key="2">
    <source>
        <dbReference type="ARBA" id="ARBA00015915"/>
    </source>
</evidence>
<proteinExistence type="inferred from homology"/>
<dbReference type="Pfam" id="PF01297">
    <property type="entry name" value="ZnuA"/>
    <property type="match status" value="1"/>
</dbReference>
<reference evidence="7" key="1">
    <citation type="journal article" date="2023" name="Int. J. Mol. Sci.">
        <title>Metagenomics Revealed a New Genus 'Candidatus Thiocaldithrix dubininis' gen. nov., sp. nov. and a New Species 'Candidatus Thiothrix putei' sp. nov. in the Family Thiotrichaceae, Some Members of Which Have Traits of Both Na+- and H+-Motive Energetics.</title>
        <authorList>
            <person name="Ravin N.V."/>
            <person name="Muntyan M.S."/>
            <person name="Smolyakov D.D."/>
            <person name="Rudenko T.S."/>
            <person name="Beletsky A.V."/>
            <person name="Mardanov A.V."/>
            <person name="Grabovich M.Y."/>
        </authorList>
    </citation>
    <scope>NUCLEOTIDE SEQUENCE</scope>
    <source>
        <strain evidence="7">GKL-01</strain>
    </source>
</reference>
<keyword evidence="5" id="KW-0406">Ion transport</keyword>
<feature type="signal peptide" evidence="6">
    <location>
        <begin position="1"/>
        <end position="20"/>
    </location>
</feature>
<protein>
    <recommendedName>
        <fullName evidence="2">High-affinity zinc uptake system protein ZnuA</fullName>
    </recommendedName>
</protein>
<dbReference type="GO" id="GO:0046872">
    <property type="term" value="F:metal ion binding"/>
    <property type="evidence" value="ECO:0007669"/>
    <property type="project" value="InterPro"/>
</dbReference>
<dbReference type="KEGG" id="tdu:QJT80_01295"/>
<dbReference type="Gene3D" id="3.40.50.1980">
    <property type="entry name" value="Nitrogenase molybdenum iron protein domain"/>
    <property type="match status" value="2"/>
</dbReference>
<evidence type="ECO:0000256" key="3">
    <source>
        <dbReference type="ARBA" id="ARBA00022448"/>
    </source>
</evidence>
<evidence type="ECO:0000256" key="4">
    <source>
        <dbReference type="ARBA" id="ARBA00022729"/>
    </source>
</evidence>
<organism evidence="7">
    <name type="scientific">Candidatus Thiocaldithrix dubininis</name>
    <dbReference type="NCBI Taxonomy" id="3080823"/>
    <lineage>
        <taxon>Bacteria</taxon>
        <taxon>Pseudomonadati</taxon>
        <taxon>Pseudomonadota</taxon>
        <taxon>Gammaproteobacteria</taxon>
        <taxon>Thiotrichales</taxon>
        <taxon>Thiotrichaceae</taxon>
        <taxon>Candidatus Thiocaldithrix</taxon>
    </lineage>
</organism>
<dbReference type="GO" id="GO:0006829">
    <property type="term" value="P:zinc ion transport"/>
    <property type="evidence" value="ECO:0007669"/>
    <property type="project" value="UniProtKB-KW"/>
</dbReference>
<dbReference type="SUPFAM" id="SSF53807">
    <property type="entry name" value="Helical backbone' metal receptor"/>
    <property type="match status" value="1"/>
</dbReference>
<name>A0AA95HAI3_9GAMM</name>
<evidence type="ECO:0000256" key="1">
    <source>
        <dbReference type="ARBA" id="ARBA00011028"/>
    </source>
</evidence>
<gene>
    <name evidence="7" type="ORF">QJT80_01295</name>
</gene>
<keyword evidence="4 6" id="KW-0732">Signal</keyword>
<dbReference type="InterPro" id="IPR050492">
    <property type="entry name" value="Bact_metal-bind_prot9"/>
</dbReference>
<dbReference type="PANTHER" id="PTHR42953">
    <property type="entry name" value="HIGH-AFFINITY ZINC UPTAKE SYSTEM PROTEIN ZNUA-RELATED"/>
    <property type="match status" value="1"/>
</dbReference>
<dbReference type="Proteomes" id="UP001300672">
    <property type="component" value="Chromosome"/>
</dbReference>
<keyword evidence="5" id="KW-0864">Zinc transport</keyword>
<dbReference type="EMBL" id="CP124755">
    <property type="protein sequence ID" value="WGZ91121.1"/>
    <property type="molecule type" value="Genomic_DNA"/>
</dbReference>
<keyword evidence="3" id="KW-0813">Transport</keyword>
<dbReference type="PANTHER" id="PTHR42953:SF3">
    <property type="entry name" value="HIGH-AFFINITY ZINC UPTAKE SYSTEM PROTEIN ZNUA"/>
    <property type="match status" value="1"/>
</dbReference>
<evidence type="ECO:0000256" key="5">
    <source>
        <dbReference type="ARBA" id="ARBA00022906"/>
    </source>
</evidence>
<keyword evidence="5" id="KW-0862">Zinc</keyword>
<evidence type="ECO:0000313" key="7">
    <source>
        <dbReference type="EMBL" id="WGZ91121.1"/>
    </source>
</evidence>
<evidence type="ECO:0000256" key="6">
    <source>
        <dbReference type="SAM" id="SignalP"/>
    </source>
</evidence>
<dbReference type="AlphaFoldDB" id="A0AA95HAI3"/>
<accession>A0AA95HAI3</accession>
<feature type="chain" id="PRO_5041655136" description="High-affinity zinc uptake system protein ZnuA" evidence="6">
    <location>
        <begin position="21"/>
        <end position="303"/>
    </location>
</feature>